<dbReference type="EMBL" id="FOKI01000017">
    <property type="protein sequence ID" value="SFB20217.1"/>
    <property type="molecule type" value="Genomic_DNA"/>
</dbReference>
<feature type="domain" description="DUF3048" evidence="2">
    <location>
        <begin position="142"/>
        <end position="239"/>
    </location>
</feature>
<protein>
    <recommendedName>
        <fullName evidence="2">DUF3048 domain-containing protein</fullName>
    </recommendedName>
</protein>
<dbReference type="STRING" id="84698.SAMN04488528_101742"/>
<evidence type="ECO:0000256" key="1">
    <source>
        <dbReference type="SAM" id="Phobius"/>
    </source>
</evidence>
<feature type="transmembrane region" description="Helical" evidence="1">
    <location>
        <begin position="12"/>
        <end position="33"/>
    </location>
</feature>
<accession>A0A1I0Z4F9</accession>
<proteinExistence type="predicted"/>
<dbReference type="Proteomes" id="UP000198619">
    <property type="component" value="Unassembled WGS sequence"/>
</dbReference>
<evidence type="ECO:0000313" key="4">
    <source>
        <dbReference type="Proteomes" id="UP000198619"/>
    </source>
</evidence>
<dbReference type="Pfam" id="PF17479">
    <property type="entry name" value="DUF3048_C"/>
    <property type="match status" value="1"/>
</dbReference>
<dbReference type="AlphaFoldDB" id="A0A1I0Z4F9"/>
<gene>
    <name evidence="3" type="ORF">SAMN04488528_101742</name>
</gene>
<dbReference type="SUPFAM" id="SSF159774">
    <property type="entry name" value="YerB-like"/>
    <property type="match status" value="1"/>
</dbReference>
<keyword evidence="1" id="KW-0472">Membrane</keyword>
<keyword evidence="4" id="KW-1185">Reference proteome</keyword>
<name>A0A1I0Z4F9_9CLOT</name>
<evidence type="ECO:0000259" key="2">
    <source>
        <dbReference type="Pfam" id="PF17479"/>
    </source>
</evidence>
<dbReference type="InterPro" id="IPR035328">
    <property type="entry name" value="DUF3048_C"/>
</dbReference>
<evidence type="ECO:0000313" key="3">
    <source>
        <dbReference type="EMBL" id="SFB20217.1"/>
    </source>
</evidence>
<organism evidence="3 4">
    <name type="scientific">Clostridium frigidicarnis</name>
    <dbReference type="NCBI Taxonomy" id="84698"/>
    <lineage>
        <taxon>Bacteria</taxon>
        <taxon>Bacillati</taxon>
        <taxon>Bacillota</taxon>
        <taxon>Clostridia</taxon>
        <taxon>Eubacteriales</taxon>
        <taxon>Clostridiaceae</taxon>
        <taxon>Clostridium</taxon>
    </lineage>
</organism>
<sequence length="252" mass="29313">MIKNHSFFSKSIVHYSLSILLLVLCFTVIRLFLSNYTNKSNNELNNDKSSISSHNLVEYTYVDDYDPKSLSGLNNSTLIYEYMDYNFNHIYKSLVETPMDKESSYNKSIKLNNTFDLPRFKILDLNDLEKASANKANSIFVSFNGNISTNFIYKNGEYFYYKNKEPFIDLSNNSYLKVSNILIQMCDEEFPNNHTVGKGNALLFQGGKFIEIKWDNEIPPIRFYDKNGNDISLLNGKTWWLITNKNTSIIYN</sequence>
<reference evidence="3 4" key="1">
    <citation type="submission" date="2016-10" db="EMBL/GenBank/DDBJ databases">
        <authorList>
            <person name="de Groot N.N."/>
        </authorList>
    </citation>
    <scope>NUCLEOTIDE SEQUENCE [LARGE SCALE GENOMIC DNA]</scope>
    <source>
        <strain evidence="3 4">DSM 12271</strain>
    </source>
</reference>
<keyword evidence="1" id="KW-1133">Transmembrane helix</keyword>
<dbReference type="Gene3D" id="3.50.90.10">
    <property type="entry name" value="YerB-like"/>
    <property type="match status" value="1"/>
</dbReference>
<dbReference type="InterPro" id="IPR023158">
    <property type="entry name" value="YerB-like_sf"/>
</dbReference>
<keyword evidence="1" id="KW-0812">Transmembrane</keyword>